<protein>
    <submittedName>
        <fullName evidence="3">Uncharacterized protein LOC115887633 isoform X1</fullName>
    </submittedName>
</protein>
<dbReference type="GeneID" id="115887633"/>
<gene>
    <name evidence="3" type="primary">LOC115887633</name>
</gene>
<reference evidence="3" key="1">
    <citation type="submission" date="2025-08" db="UniProtKB">
        <authorList>
            <consortium name="RefSeq"/>
        </authorList>
    </citation>
    <scope>IDENTIFICATION</scope>
    <source>
        <tissue evidence="3">Gonads</tissue>
    </source>
</reference>
<name>A0A6J2YG43_SITOR</name>
<feature type="signal peptide" evidence="1">
    <location>
        <begin position="1"/>
        <end position="17"/>
    </location>
</feature>
<dbReference type="OrthoDB" id="6769212at2759"/>
<evidence type="ECO:0000313" key="3">
    <source>
        <dbReference type="RefSeq" id="XP_030762958.1"/>
    </source>
</evidence>
<accession>A0A6J2YG43</accession>
<organism evidence="2 3">
    <name type="scientific">Sitophilus oryzae</name>
    <name type="common">Rice weevil</name>
    <name type="synonym">Curculio oryzae</name>
    <dbReference type="NCBI Taxonomy" id="7048"/>
    <lineage>
        <taxon>Eukaryota</taxon>
        <taxon>Metazoa</taxon>
        <taxon>Ecdysozoa</taxon>
        <taxon>Arthropoda</taxon>
        <taxon>Hexapoda</taxon>
        <taxon>Insecta</taxon>
        <taxon>Pterygota</taxon>
        <taxon>Neoptera</taxon>
        <taxon>Endopterygota</taxon>
        <taxon>Coleoptera</taxon>
        <taxon>Polyphaga</taxon>
        <taxon>Cucujiformia</taxon>
        <taxon>Curculionidae</taxon>
        <taxon>Dryophthorinae</taxon>
        <taxon>Sitophilus</taxon>
    </lineage>
</organism>
<dbReference type="Proteomes" id="UP000504635">
    <property type="component" value="Unplaced"/>
</dbReference>
<dbReference type="KEGG" id="soy:115887633"/>
<dbReference type="InParanoid" id="A0A6J2YG43"/>
<feature type="chain" id="PRO_5027091222" evidence="1">
    <location>
        <begin position="18"/>
        <end position="118"/>
    </location>
</feature>
<proteinExistence type="predicted"/>
<dbReference type="AlphaFoldDB" id="A0A6J2YG43"/>
<keyword evidence="2" id="KW-1185">Reference proteome</keyword>
<sequence>MKSSVVLLFCFLGLVLCDIPDIDEDEFFTLVMSVPHRDLSERYLFLKEHILQGGKLYSTGYSEEDLDDNSKISIQIYKFLYNSDADLDEIVSDLQVDDTVCLPVIGCIDPGDSAVRPT</sequence>
<keyword evidence="1" id="KW-0732">Signal</keyword>
<dbReference type="RefSeq" id="XP_030762958.1">
    <property type="nucleotide sequence ID" value="XM_030907098.1"/>
</dbReference>
<evidence type="ECO:0000256" key="1">
    <source>
        <dbReference type="SAM" id="SignalP"/>
    </source>
</evidence>
<evidence type="ECO:0000313" key="2">
    <source>
        <dbReference type="Proteomes" id="UP000504635"/>
    </source>
</evidence>